<name>A0A975BP68_9BACT</name>
<keyword evidence="3" id="KW-1185">Reference proteome</keyword>
<dbReference type="Proteomes" id="UP000663722">
    <property type="component" value="Chromosome"/>
</dbReference>
<organism evidence="2 3">
    <name type="scientific">Desulfonema magnum</name>
    <dbReference type="NCBI Taxonomy" id="45655"/>
    <lineage>
        <taxon>Bacteria</taxon>
        <taxon>Pseudomonadati</taxon>
        <taxon>Thermodesulfobacteriota</taxon>
        <taxon>Desulfobacteria</taxon>
        <taxon>Desulfobacterales</taxon>
        <taxon>Desulfococcaceae</taxon>
        <taxon>Desulfonema</taxon>
    </lineage>
</organism>
<proteinExistence type="predicted"/>
<dbReference type="RefSeq" id="WP_207677871.1">
    <property type="nucleotide sequence ID" value="NZ_CP061800.1"/>
</dbReference>
<evidence type="ECO:0000313" key="3">
    <source>
        <dbReference type="Proteomes" id="UP000663722"/>
    </source>
</evidence>
<dbReference type="KEGG" id="dmm:dnm_051390"/>
<evidence type="ECO:0000259" key="1">
    <source>
        <dbReference type="Pfam" id="PF18480"/>
    </source>
</evidence>
<dbReference type="AlphaFoldDB" id="A0A975BP68"/>
<protein>
    <submittedName>
        <fullName evidence="2">DUF5615</fullName>
    </submittedName>
</protein>
<sequence length="64" mass="7241">MKNISPRAVSFLRGKGTGVTDAKERKWHAREDEYLLEKACSECCFILTHDFDFGTLALAHLKKG</sequence>
<evidence type="ECO:0000313" key="2">
    <source>
        <dbReference type="EMBL" id="QTA89091.1"/>
    </source>
</evidence>
<dbReference type="InterPro" id="IPR041049">
    <property type="entry name" value="DUF5615"/>
</dbReference>
<dbReference type="EMBL" id="CP061800">
    <property type="protein sequence ID" value="QTA89091.1"/>
    <property type="molecule type" value="Genomic_DNA"/>
</dbReference>
<feature type="domain" description="DUF5615" evidence="1">
    <location>
        <begin position="2"/>
        <end position="60"/>
    </location>
</feature>
<reference evidence="2" key="1">
    <citation type="journal article" date="2021" name="Microb. Physiol.">
        <title>Proteogenomic Insights into the Physiology of Marine, Sulfate-Reducing, Filamentous Desulfonema limicola and Desulfonema magnum.</title>
        <authorList>
            <person name="Schnaars V."/>
            <person name="Wohlbrand L."/>
            <person name="Scheve S."/>
            <person name="Hinrichs C."/>
            <person name="Reinhardt R."/>
            <person name="Rabus R."/>
        </authorList>
    </citation>
    <scope>NUCLEOTIDE SEQUENCE</scope>
    <source>
        <strain evidence="2">4be13</strain>
    </source>
</reference>
<dbReference type="Pfam" id="PF18480">
    <property type="entry name" value="DUF5615"/>
    <property type="match status" value="1"/>
</dbReference>
<accession>A0A975BP68</accession>
<gene>
    <name evidence="2" type="ORF">dnm_051390</name>
</gene>